<keyword evidence="4" id="KW-1185">Reference proteome</keyword>
<dbReference type="PANTHER" id="PTHR10928:SF2">
    <property type="entry name" value="SUPPRESSOR OF FUSED HOMOLOG"/>
    <property type="match status" value="1"/>
</dbReference>
<comment type="caution">
    <text evidence="3">The sequence shown here is derived from an EMBL/GenBank/DDBJ whole genome shotgun (WGS) entry which is preliminary data.</text>
</comment>
<dbReference type="InterPro" id="IPR020941">
    <property type="entry name" value="SUFU-like_domain"/>
</dbReference>
<dbReference type="PANTHER" id="PTHR10928">
    <property type="entry name" value="SUPPRESSOR OF FUSED"/>
    <property type="match status" value="1"/>
</dbReference>
<dbReference type="AlphaFoldDB" id="A0A931G543"/>
<accession>A0A931G543</accession>
<reference evidence="3" key="1">
    <citation type="submission" date="2020-11" db="EMBL/GenBank/DDBJ databases">
        <title>Isolation and identification of active actinomycetes.</title>
        <authorList>
            <person name="Sun X."/>
        </authorList>
    </citation>
    <scope>NUCLEOTIDE SEQUENCE</scope>
    <source>
        <strain evidence="3">NEAU-A11</strain>
    </source>
</reference>
<dbReference type="Pfam" id="PF05076">
    <property type="entry name" value="SUFU"/>
    <property type="match status" value="1"/>
</dbReference>
<dbReference type="RefSeq" id="WP_196417661.1">
    <property type="nucleotide sequence ID" value="NZ_JADQTO010000017.1"/>
</dbReference>
<evidence type="ECO:0000313" key="3">
    <source>
        <dbReference type="EMBL" id="MBG0565889.1"/>
    </source>
</evidence>
<dbReference type="InterPro" id="IPR037181">
    <property type="entry name" value="SUFU_N"/>
</dbReference>
<dbReference type="SUPFAM" id="SSF103359">
    <property type="entry name" value="Suppressor of Fused, N-terminal domain"/>
    <property type="match status" value="1"/>
</dbReference>
<gene>
    <name evidence="3" type="ORF">I4J89_31015</name>
</gene>
<dbReference type="InterPro" id="IPR007768">
    <property type="entry name" value="Suppressor_of_fused"/>
</dbReference>
<evidence type="ECO:0000313" key="4">
    <source>
        <dbReference type="Proteomes" id="UP000598146"/>
    </source>
</evidence>
<dbReference type="EMBL" id="JADQTO010000017">
    <property type="protein sequence ID" value="MBG0565889.1"/>
    <property type="molecule type" value="Genomic_DNA"/>
</dbReference>
<evidence type="ECO:0000256" key="1">
    <source>
        <dbReference type="SAM" id="MobiDB-lite"/>
    </source>
</evidence>
<feature type="region of interest" description="Disordered" evidence="1">
    <location>
        <begin position="1"/>
        <end position="24"/>
    </location>
</feature>
<sequence length="185" mass="19577">MTSTEPGASRGQSRAVRGLSEPGVAAPGRDAIDAALARLYPGVEPRHVTFVPAAESGSTLHGCSAFPADGHWHYVTYGLSELYGKSEDDDPDWSGWGFELTMRAARDGEAEPPRWPFALLHRAATFVNSRGALLDAGDRIDVDPVLVFARDPLLGEIDTPNGKVVFLEAAISGSAGSAGDRTSSR</sequence>
<dbReference type="GO" id="GO:0005737">
    <property type="term" value="C:cytoplasm"/>
    <property type="evidence" value="ECO:0007669"/>
    <property type="project" value="TreeGrafter"/>
</dbReference>
<name>A0A931G543_9ACTN</name>
<proteinExistence type="predicted"/>
<protein>
    <submittedName>
        <fullName evidence="3">Suppressor of fused domain protein</fullName>
    </submittedName>
</protein>
<organism evidence="3 4">
    <name type="scientific">Actinoplanes aureus</name>
    <dbReference type="NCBI Taxonomy" id="2792083"/>
    <lineage>
        <taxon>Bacteria</taxon>
        <taxon>Bacillati</taxon>
        <taxon>Actinomycetota</taxon>
        <taxon>Actinomycetes</taxon>
        <taxon>Micromonosporales</taxon>
        <taxon>Micromonosporaceae</taxon>
        <taxon>Actinoplanes</taxon>
    </lineage>
</organism>
<dbReference type="Proteomes" id="UP000598146">
    <property type="component" value="Unassembled WGS sequence"/>
</dbReference>
<feature type="domain" description="Suppressor of fused-like" evidence="2">
    <location>
        <begin position="65"/>
        <end position="169"/>
    </location>
</feature>
<evidence type="ECO:0000259" key="2">
    <source>
        <dbReference type="Pfam" id="PF05076"/>
    </source>
</evidence>
<feature type="compositionally biased region" description="Polar residues" evidence="1">
    <location>
        <begin position="1"/>
        <end position="12"/>
    </location>
</feature>